<evidence type="ECO:0000256" key="2">
    <source>
        <dbReference type="SAM" id="MobiDB-lite"/>
    </source>
</evidence>
<dbReference type="PANTHER" id="PTHR40618:SF1">
    <property type="entry name" value="B-ZIP TRANSCRIPTION FACTOR (EUROFUNG)"/>
    <property type="match status" value="1"/>
</dbReference>
<dbReference type="PANTHER" id="PTHR40618">
    <property type="entry name" value="B-ZIP TRANSCRIPTION FACTOR (EUROFUNG)-RELATED"/>
    <property type="match status" value="1"/>
</dbReference>
<accession>A0AAJ0GE01</accession>
<dbReference type="Proteomes" id="UP001271007">
    <property type="component" value="Unassembled WGS sequence"/>
</dbReference>
<gene>
    <name evidence="3" type="ORF">LTR09_003752</name>
</gene>
<dbReference type="EMBL" id="JAWDJX010000009">
    <property type="protein sequence ID" value="KAK3055199.1"/>
    <property type="molecule type" value="Genomic_DNA"/>
</dbReference>
<dbReference type="Gene3D" id="1.20.5.170">
    <property type="match status" value="1"/>
</dbReference>
<dbReference type="GO" id="GO:0003700">
    <property type="term" value="F:DNA-binding transcription factor activity"/>
    <property type="evidence" value="ECO:0007669"/>
    <property type="project" value="InterPro"/>
</dbReference>
<reference evidence="3" key="1">
    <citation type="submission" date="2023-04" db="EMBL/GenBank/DDBJ databases">
        <title>Black Yeasts Isolated from many extreme environments.</title>
        <authorList>
            <person name="Coleine C."/>
            <person name="Stajich J.E."/>
            <person name="Selbmann L."/>
        </authorList>
    </citation>
    <scope>NUCLEOTIDE SEQUENCE</scope>
    <source>
        <strain evidence="3">CCFEE 5312</strain>
    </source>
</reference>
<protein>
    <recommendedName>
        <fullName evidence="5">BZIP domain-containing protein</fullName>
    </recommendedName>
</protein>
<sequence length="587" mass="65466">MAAATAQRRQNMATMEQPGPRRKRARAPSTSPDADDRKRGRPRVDKQDESAADRRRTQIRMAQRAYRQRKESTLEELRKRVSELTKTIEVMNNTFNTCSDRLFASNLTQEQMLDVNEVSTHFEKLVADARNPSENVDSSEGDEPANANATRQSSVVSKNVPRPKNVPSWLDESALAGTSKSTSAGSEHVGMGYVMYMPENDDTLGPGDLAEPNIIPHGTQDILSLQLPDALEQDQDDLFNFLDPGAHTFQIPQNNPRPPMTYSFQESTFARRLHRACAEAAYQLLLDPRRRPSEYQRIFRLSLLGRDRQKITTQLKAILARGPHEDLDFWEASSVHVGGAGTHYPRRDPYGNLLPKKKTFNVGKIGPQTLATLERSGKATMTMDMIVELAGFEGEWFDPYDVQGYLEEKGIFIDPASSFAEAQIVEWPKPLSDASTGSSESPVATPSAQFAVPGKSTPLTTSQVNIMINEDVDFSKWDDSRNLELTNVGYSDAEYGSWMNFLQPGESTRHYNENQAAWEDFNPDAIRALSAASSHTASPQPTRKSVLIDVSKLVKVMMVSAVCLGRTPGFRRRDVDRALAISSFDAF</sequence>
<feature type="compositionally biased region" description="Polar residues" evidence="2">
    <location>
        <begin position="147"/>
        <end position="157"/>
    </location>
</feature>
<feature type="compositionally biased region" description="Polar residues" evidence="2">
    <location>
        <begin position="433"/>
        <end position="448"/>
    </location>
</feature>
<feature type="compositionally biased region" description="Basic and acidic residues" evidence="2">
    <location>
        <begin position="34"/>
        <end position="56"/>
    </location>
</feature>
<dbReference type="CDD" id="cd14688">
    <property type="entry name" value="bZIP_YAP"/>
    <property type="match status" value="1"/>
</dbReference>
<proteinExistence type="predicted"/>
<evidence type="ECO:0000313" key="4">
    <source>
        <dbReference type="Proteomes" id="UP001271007"/>
    </source>
</evidence>
<feature type="region of interest" description="Disordered" evidence="2">
    <location>
        <begin position="1"/>
        <end position="57"/>
    </location>
</feature>
<dbReference type="InterPro" id="IPR046347">
    <property type="entry name" value="bZIP_sf"/>
</dbReference>
<feature type="region of interest" description="Disordered" evidence="2">
    <location>
        <begin position="431"/>
        <end position="455"/>
    </location>
</feature>
<keyword evidence="4" id="KW-1185">Reference proteome</keyword>
<evidence type="ECO:0000313" key="3">
    <source>
        <dbReference type="EMBL" id="KAK3055199.1"/>
    </source>
</evidence>
<feature type="region of interest" description="Disordered" evidence="2">
    <location>
        <begin position="129"/>
        <end position="169"/>
    </location>
</feature>
<organism evidence="3 4">
    <name type="scientific">Extremus antarcticus</name>
    <dbReference type="NCBI Taxonomy" id="702011"/>
    <lineage>
        <taxon>Eukaryota</taxon>
        <taxon>Fungi</taxon>
        <taxon>Dikarya</taxon>
        <taxon>Ascomycota</taxon>
        <taxon>Pezizomycotina</taxon>
        <taxon>Dothideomycetes</taxon>
        <taxon>Dothideomycetidae</taxon>
        <taxon>Mycosphaerellales</taxon>
        <taxon>Extremaceae</taxon>
        <taxon>Extremus</taxon>
    </lineage>
</organism>
<comment type="caution">
    <text evidence="3">The sequence shown here is derived from an EMBL/GenBank/DDBJ whole genome shotgun (WGS) entry which is preliminary data.</text>
</comment>
<dbReference type="AlphaFoldDB" id="A0AAJ0GE01"/>
<keyword evidence="1" id="KW-0175">Coiled coil</keyword>
<dbReference type="SUPFAM" id="SSF57959">
    <property type="entry name" value="Leucine zipper domain"/>
    <property type="match status" value="1"/>
</dbReference>
<evidence type="ECO:0008006" key="5">
    <source>
        <dbReference type="Google" id="ProtNLM"/>
    </source>
</evidence>
<evidence type="ECO:0000256" key="1">
    <source>
        <dbReference type="SAM" id="Coils"/>
    </source>
</evidence>
<name>A0AAJ0GE01_9PEZI</name>
<feature type="coiled-coil region" evidence="1">
    <location>
        <begin position="67"/>
        <end position="94"/>
    </location>
</feature>